<dbReference type="AlphaFoldDB" id="A0AAV3Q1Z2"/>
<dbReference type="Proteomes" id="UP001454036">
    <property type="component" value="Unassembled WGS sequence"/>
</dbReference>
<reference evidence="1 2" key="1">
    <citation type="submission" date="2024-01" db="EMBL/GenBank/DDBJ databases">
        <title>The complete chloroplast genome sequence of Lithospermum erythrorhizon: insights into the phylogenetic relationship among Boraginaceae species and the maternal lineages of purple gromwells.</title>
        <authorList>
            <person name="Okada T."/>
            <person name="Watanabe K."/>
        </authorList>
    </citation>
    <scope>NUCLEOTIDE SEQUENCE [LARGE SCALE GENOMIC DNA]</scope>
</reference>
<dbReference type="EMBL" id="BAABME010003051">
    <property type="protein sequence ID" value="GAA0157202.1"/>
    <property type="molecule type" value="Genomic_DNA"/>
</dbReference>
<evidence type="ECO:0000313" key="2">
    <source>
        <dbReference type="Proteomes" id="UP001454036"/>
    </source>
</evidence>
<organism evidence="1 2">
    <name type="scientific">Lithospermum erythrorhizon</name>
    <name type="common">Purple gromwell</name>
    <name type="synonym">Lithospermum officinale var. erythrorhizon</name>
    <dbReference type="NCBI Taxonomy" id="34254"/>
    <lineage>
        <taxon>Eukaryota</taxon>
        <taxon>Viridiplantae</taxon>
        <taxon>Streptophyta</taxon>
        <taxon>Embryophyta</taxon>
        <taxon>Tracheophyta</taxon>
        <taxon>Spermatophyta</taxon>
        <taxon>Magnoliopsida</taxon>
        <taxon>eudicotyledons</taxon>
        <taxon>Gunneridae</taxon>
        <taxon>Pentapetalae</taxon>
        <taxon>asterids</taxon>
        <taxon>lamiids</taxon>
        <taxon>Boraginales</taxon>
        <taxon>Boraginaceae</taxon>
        <taxon>Boraginoideae</taxon>
        <taxon>Lithospermeae</taxon>
        <taxon>Lithospermum</taxon>
    </lineage>
</organism>
<accession>A0AAV3Q1Z2</accession>
<sequence>MDRKSIYNIIEKKGNPEAKFMANKEIYNWDDIVMLCGRDRATREGVEMLDEAAETMTHEGYDEEISTHFVQSKNGMGRQSTSSATKVQITSKKTKKDVLTIAVQEVAFSVKQYFESKKKNEDNRPSAKWIRFLLDN</sequence>
<proteinExistence type="predicted"/>
<gene>
    <name evidence="1" type="ORF">LIER_14520</name>
</gene>
<evidence type="ECO:0000313" key="1">
    <source>
        <dbReference type="EMBL" id="GAA0157202.1"/>
    </source>
</evidence>
<comment type="caution">
    <text evidence="1">The sequence shown here is derived from an EMBL/GenBank/DDBJ whole genome shotgun (WGS) entry which is preliminary data.</text>
</comment>
<protein>
    <submittedName>
        <fullName evidence="1">Uncharacterized protein</fullName>
    </submittedName>
</protein>
<keyword evidence="2" id="KW-1185">Reference proteome</keyword>
<name>A0AAV3Q1Z2_LITER</name>